<evidence type="ECO:0000313" key="1">
    <source>
        <dbReference type="EMBL" id="MBB5189213.1"/>
    </source>
</evidence>
<sequence>MSVAMKVALRIGHIKRGVPFAITGFYALGSHTSVQKALSRLTKDGVLERVSKGFYVRPKPMVSMPSIKTTTSAENVAKAWAREHGYKLVSQGQEAAYRLGFQSQAPMKKVFWSNGPSREFRVGNQVVEIRRISSQKLRWQNAPEGALLRGLLVTPPESIEVFELEQAMRRLSLTPTEERLAVKKLCALPLLNGWQAKLEQLGQVN</sequence>
<name>A0A840R9W0_9GAMM</name>
<proteinExistence type="predicted"/>
<dbReference type="Proteomes" id="UP000536640">
    <property type="component" value="Unassembled WGS sequence"/>
</dbReference>
<dbReference type="EMBL" id="JACHHW010000016">
    <property type="protein sequence ID" value="MBB5189213.1"/>
    <property type="molecule type" value="Genomic_DNA"/>
</dbReference>
<dbReference type="AlphaFoldDB" id="A0A840R9W0"/>
<comment type="caution">
    <text evidence="1">The sequence shown here is derived from an EMBL/GenBank/DDBJ whole genome shotgun (WGS) entry which is preliminary data.</text>
</comment>
<dbReference type="RefSeq" id="WP_184465112.1">
    <property type="nucleotide sequence ID" value="NZ_JACHHW010000016.1"/>
</dbReference>
<accession>A0A840R9W0</accession>
<evidence type="ECO:0008006" key="3">
    <source>
        <dbReference type="Google" id="ProtNLM"/>
    </source>
</evidence>
<dbReference type="InterPro" id="IPR045738">
    <property type="entry name" value="DUF6088"/>
</dbReference>
<keyword evidence="2" id="KW-1185">Reference proteome</keyword>
<organism evidence="1 2">
    <name type="scientific">Zhongshania antarctica</name>
    <dbReference type="NCBI Taxonomy" id="641702"/>
    <lineage>
        <taxon>Bacteria</taxon>
        <taxon>Pseudomonadati</taxon>
        <taxon>Pseudomonadota</taxon>
        <taxon>Gammaproteobacteria</taxon>
        <taxon>Cellvibrionales</taxon>
        <taxon>Spongiibacteraceae</taxon>
        <taxon>Zhongshania</taxon>
    </lineage>
</organism>
<dbReference type="Pfam" id="PF19570">
    <property type="entry name" value="DUF6088"/>
    <property type="match status" value="1"/>
</dbReference>
<gene>
    <name evidence="1" type="ORF">HNQ57_003516</name>
</gene>
<reference evidence="1 2" key="1">
    <citation type="submission" date="2020-08" db="EMBL/GenBank/DDBJ databases">
        <title>Genomic Encyclopedia of Type Strains, Phase IV (KMG-IV): sequencing the most valuable type-strain genomes for metagenomic binning, comparative biology and taxonomic classification.</title>
        <authorList>
            <person name="Goeker M."/>
        </authorList>
    </citation>
    <scope>NUCLEOTIDE SEQUENCE [LARGE SCALE GENOMIC DNA]</scope>
    <source>
        <strain evidence="1 2">DSM 25701</strain>
    </source>
</reference>
<evidence type="ECO:0000313" key="2">
    <source>
        <dbReference type="Proteomes" id="UP000536640"/>
    </source>
</evidence>
<protein>
    <recommendedName>
        <fullName evidence="3">Transcriptional regulator, AbiEi antitoxin, Type IV TA system</fullName>
    </recommendedName>
</protein>